<accession>A0A4E0QLP2</accession>
<sequence>MIFCRGGQPQGIAPTPMALTRRLQECISFCGIIYAHQLRISIGTCINDLEIIAKAGELEYFIDRVEYLPL</sequence>
<comment type="caution">
    <text evidence="1">The sequence shown here is derived from an EMBL/GenBank/DDBJ whole genome shotgun (WGS) entry which is preliminary data.</text>
</comment>
<proteinExistence type="predicted"/>
<gene>
    <name evidence="1" type="ORF">PN36_31160</name>
</gene>
<dbReference type="AlphaFoldDB" id="A0A4E0QLP2"/>
<keyword evidence="2" id="KW-1185">Reference proteome</keyword>
<name>A0A4E0QLP2_9GAMM</name>
<dbReference type="Proteomes" id="UP000030428">
    <property type="component" value="Unassembled WGS sequence"/>
</dbReference>
<dbReference type="EMBL" id="JSZA02000242">
    <property type="protein sequence ID" value="TGO02058.1"/>
    <property type="molecule type" value="Genomic_DNA"/>
</dbReference>
<organism evidence="1 2">
    <name type="scientific">Candidatus Thiomargarita nelsonii</name>
    <dbReference type="NCBI Taxonomy" id="1003181"/>
    <lineage>
        <taxon>Bacteria</taxon>
        <taxon>Pseudomonadati</taxon>
        <taxon>Pseudomonadota</taxon>
        <taxon>Gammaproteobacteria</taxon>
        <taxon>Thiotrichales</taxon>
        <taxon>Thiotrichaceae</taxon>
        <taxon>Thiomargarita</taxon>
    </lineage>
</organism>
<evidence type="ECO:0000313" key="2">
    <source>
        <dbReference type="Proteomes" id="UP000030428"/>
    </source>
</evidence>
<reference evidence="1 2" key="1">
    <citation type="journal article" date="2016" name="Front. Microbiol.">
        <title>Single-Cell (Meta-)Genomics of a Dimorphic Candidatus Thiomargarita nelsonii Reveals Genomic Plasticity.</title>
        <authorList>
            <person name="Flood B.E."/>
            <person name="Fliss P."/>
            <person name="Jones D.S."/>
            <person name="Dick G.J."/>
            <person name="Jain S."/>
            <person name="Kaster A.K."/>
            <person name="Winkel M."/>
            <person name="Mussmann M."/>
            <person name="Bailey J."/>
        </authorList>
    </citation>
    <scope>NUCLEOTIDE SEQUENCE [LARGE SCALE GENOMIC DNA]</scope>
    <source>
        <strain evidence="1">Hydrate Ridge</strain>
    </source>
</reference>
<protein>
    <submittedName>
        <fullName evidence="1">Uncharacterized protein</fullName>
    </submittedName>
</protein>
<evidence type="ECO:0000313" key="1">
    <source>
        <dbReference type="EMBL" id="TGO02058.1"/>
    </source>
</evidence>